<protein>
    <recommendedName>
        <fullName evidence="3">DUF4264 domain-containing protein</fullName>
    </recommendedName>
</protein>
<dbReference type="EMBL" id="CP003332">
    <property type="protein sequence ID" value="AFJ62413.1"/>
    <property type="molecule type" value="Genomic_DNA"/>
</dbReference>
<dbReference type="Pfam" id="PF14084">
    <property type="entry name" value="DUF4264"/>
    <property type="match status" value="1"/>
</dbReference>
<dbReference type="KEGG" id="bqy:MUS_2483"/>
<evidence type="ECO:0000313" key="1">
    <source>
        <dbReference type="EMBL" id="AFJ62413.1"/>
    </source>
</evidence>
<organism evidence="1 2">
    <name type="scientific">Bacillus amyloliquefaciens (strain Y2)</name>
    <name type="common">Bacillus amyloliquefaciens subsp. plantarum (strain B9601-Y2)</name>
    <dbReference type="NCBI Taxonomy" id="1155777"/>
    <lineage>
        <taxon>Bacteria</taxon>
        <taxon>Bacillati</taxon>
        <taxon>Bacillota</taxon>
        <taxon>Bacilli</taxon>
        <taxon>Bacillales</taxon>
        <taxon>Bacillaceae</taxon>
        <taxon>Bacillus</taxon>
        <taxon>Bacillus amyloliquefaciens group</taxon>
    </lineage>
</organism>
<dbReference type="AlphaFoldDB" id="I2C6Y9"/>
<dbReference type="Proteomes" id="UP000002878">
    <property type="component" value="Chromosome"/>
</dbReference>
<gene>
    <name evidence="1" type="ORF">MUS_2483</name>
</gene>
<dbReference type="PATRIC" id="fig|1126211.3.peg.2365"/>
<accession>I2C6Y9</accession>
<proteinExistence type="predicted"/>
<sequence>MEGIKMESKIEILSTINVEHSDDLYKIVDTLNRTLKRDNLMFGLALDEENQNEAVFTIYRT</sequence>
<evidence type="ECO:0008006" key="3">
    <source>
        <dbReference type="Google" id="ProtNLM"/>
    </source>
</evidence>
<reference evidence="1 2" key="1">
    <citation type="journal article" date="2012" name="J. Biotechnol.">
        <title>Genome sequence of the plant growth promoting strain Bacillus amyloliquefaciens subsp. plantarum B9601-Y2 and expression of mersacidin and other secondary metabolites.</title>
        <authorList>
            <person name="He P."/>
            <person name="Hao K."/>
            <person name="Blom J."/>
            <person name="Ruckert C."/>
            <person name="Vater J."/>
            <person name="Mao Z."/>
            <person name="Wu Y."/>
            <person name="Hou M."/>
            <person name="He P."/>
            <person name="He Y."/>
            <person name="Borriss R."/>
        </authorList>
    </citation>
    <scope>NUCLEOTIDE SEQUENCE [LARGE SCALE GENOMIC DNA]</scope>
    <source>
        <strain evidence="1">Y2</strain>
    </source>
</reference>
<name>I2C6Y9_BACAY</name>
<dbReference type="HOGENOM" id="CLU_197380_1_0_9"/>
<dbReference type="InterPro" id="IPR012190">
    <property type="entry name" value="UCP036698"/>
</dbReference>
<dbReference type="PIRSF" id="PIRSF036698">
    <property type="entry name" value="UCP036698"/>
    <property type="match status" value="1"/>
</dbReference>
<evidence type="ECO:0000313" key="2">
    <source>
        <dbReference type="Proteomes" id="UP000002878"/>
    </source>
</evidence>